<evidence type="ECO:0000313" key="3">
    <source>
        <dbReference type="EMBL" id="NOL60524.1"/>
    </source>
</evidence>
<comment type="caution">
    <text evidence="3">The sequence shown here is derived from an EMBL/GenBank/DDBJ whole genome shotgun (WGS) entry which is preliminary data.</text>
</comment>
<sequence>MAKILILTGDAGESLEVMYPLQRMKEEGFDVDLAAPEKKKIQLVVHDFEDGFDTYTEKLGYKVQADIAFKDVDPSQYDALIIPDGRAPEYIRNDKDFIRIVQYFFEKNAPVAELCHAPLGLAAAGVLHGRKTAAYPALAPDVTIAGGTFVDAAVVVDGNLISSRAWPDHPQWMREFIKLLHERDIK</sequence>
<accession>A0A7K4FND1</accession>
<protein>
    <submittedName>
        <fullName evidence="3">DJ-1/PfpI family protein</fullName>
    </submittedName>
</protein>
<dbReference type="AlphaFoldDB" id="A0A7K4FND1"/>
<gene>
    <name evidence="3" type="ORF">HLB00_06725</name>
</gene>
<evidence type="ECO:0000256" key="1">
    <source>
        <dbReference type="ARBA" id="ARBA00008542"/>
    </source>
</evidence>
<dbReference type="InterPro" id="IPR006286">
    <property type="entry name" value="C56_PfpI-like"/>
</dbReference>
<dbReference type="NCBIfam" id="TIGR01382">
    <property type="entry name" value="PfpI"/>
    <property type="match status" value="1"/>
</dbReference>
<dbReference type="Gene3D" id="3.40.50.880">
    <property type="match status" value="1"/>
</dbReference>
<organism evidence="3 4">
    <name type="scientific">Ferroplasma acidiphilum</name>
    <dbReference type="NCBI Taxonomy" id="74969"/>
    <lineage>
        <taxon>Archaea</taxon>
        <taxon>Methanobacteriati</taxon>
        <taxon>Thermoplasmatota</taxon>
        <taxon>Thermoplasmata</taxon>
        <taxon>Thermoplasmatales</taxon>
        <taxon>Ferroplasmaceae</taxon>
        <taxon>Ferroplasma</taxon>
    </lineage>
</organism>
<feature type="domain" description="DJ-1/PfpI" evidence="2">
    <location>
        <begin position="3"/>
        <end position="178"/>
    </location>
</feature>
<dbReference type="PANTHER" id="PTHR42733:SF2">
    <property type="entry name" value="DJ-1_THIJ_PFPI FAMILY PROTEIN"/>
    <property type="match status" value="1"/>
</dbReference>
<reference evidence="3 4" key="1">
    <citation type="submission" date="2020-05" db="EMBL/GenBank/DDBJ databases">
        <authorList>
            <person name="Zhang R."/>
        </authorList>
    </citation>
    <scope>NUCLEOTIDE SEQUENCE [LARGE SCALE GENOMIC DNA]</scope>
    <source>
        <strain evidence="3 4">DSM 28986</strain>
    </source>
</reference>
<evidence type="ECO:0000313" key="4">
    <source>
        <dbReference type="Proteomes" id="UP000546917"/>
    </source>
</evidence>
<dbReference type="EMBL" id="JABGBP010000239">
    <property type="protein sequence ID" value="NOL60524.1"/>
    <property type="molecule type" value="Genomic_DNA"/>
</dbReference>
<dbReference type="Proteomes" id="UP000546917">
    <property type="component" value="Unassembled WGS sequence"/>
</dbReference>
<dbReference type="CDD" id="cd03169">
    <property type="entry name" value="GATase1_PfpI_1"/>
    <property type="match status" value="1"/>
</dbReference>
<dbReference type="PROSITE" id="PS51276">
    <property type="entry name" value="PEPTIDASE_C56_PFPI"/>
    <property type="match status" value="1"/>
</dbReference>
<dbReference type="InterPro" id="IPR029062">
    <property type="entry name" value="Class_I_gatase-like"/>
</dbReference>
<evidence type="ECO:0000259" key="2">
    <source>
        <dbReference type="Pfam" id="PF01965"/>
    </source>
</evidence>
<dbReference type="SUPFAM" id="SSF52317">
    <property type="entry name" value="Class I glutamine amidotransferase-like"/>
    <property type="match status" value="1"/>
</dbReference>
<comment type="similarity">
    <text evidence="1">Belongs to the peptidase C56 family.</text>
</comment>
<dbReference type="PANTHER" id="PTHR42733">
    <property type="entry name" value="DJ-1 PROTEIN"/>
    <property type="match status" value="1"/>
</dbReference>
<dbReference type="RefSeq" id="WP_171481762.1">
    <property type="nucleotide sequence ID" value="NZ_DAIEUD010000050.1"/>
</dbReference>
<dbReference type="InterPro" id="IPR002818">
    <property type="entry name" value="DJ-1/PfpI"/>
</dbReference>
<proteinExistence type="inferred from homology"/>
<name>A0A7K4FND1_9ARCH</name>
<dbReference type="Pfam" id="PF01965">
    <property type="entry name" value="DJ-1_PfpI"/>
    <property type="match status" value="1"/>
</dbReference>